<evidence type="ECO:0000256" key="4">
    <source>
        <dbReference type="ARBA" id="ARBA00022801"/>
    </source>
</evidence>
<reference evidence="9 10" key="1">
    <citation type="submission" date="2020-06" db="EMBL/GenBank/DDBJ databases">
        <title>Dyadobacter sandarakinus sp. nov., isolated from the soil of the Arctic Yellow River Station.</title>
        <authorList>
            <person name="Zhang Y."/>
            <person name="Peng F."/>
        </authorList>
    </citation>
    <scope>NUCLEOTIDE SEQUENCE [LARGE SCALE GENOMIC DNA]</scope>
    <source>
        <strain evidence="9 10">Q3-56</strain>
    </source>
</reference>
<feature type="transmembrane region" description="Helical" evidence="7">
    <location>
        <begin position="47"/>
        <end position="71"/>
    </location>
</feature>
<gene>
    <name evidence="9" type="ORF">HWI92_19390</name>
</gene>
<dbReference type="Gene3D" id="1.20.1540.10">
    <property type="entry name" value="Rhomboid-like"/>
    <property type="match status" value="1"/>
</dbReference>
<feature type="transmembrane region" description="Helical" evidence="7">
    <location>
        <begin position="178"/>
        <end position="196"/>
    </location>
</feature>
<evidence type="ECO:0000259" key="8">
    <source>
        <dbReference type="Pfam" id="PF01694"/>
    </source>
</evidence>
<dbReference type="InterPro" id="IPR022764">
    <property type="entry name" value="Peptidase_S54_rhomboid_dom"/>
</dbReference>
<organism evidence="9 10">
    <name type="scientific">Dyadobacter sandarakinus</name>
    <dbReference type="NCBI Taxonomy" id="2747268"/>
    <lineage>
        <taxon>Bacteria</taxon>
        <taxon>Pseudomonadati</taxon>
        <taxon>Bacteroidota</taxon>
        <taxon>Cytophagia</taxon>
        <taxon>Cytophagales</taxon>
        <taxon>Spirosomataceae</taxon>
        <taxon>Dyadobacter</taxon>
    </lineage>
</organism>
<dbReference type="SUPFAM" id="SSF144091">
    <property type="entry name" value="Rhomboid-like"/>
    <property type="match status" value="1"/>
</dbReference>
<dbReference type="InterPro" id="IPR050925">
    <property type="entry name" value="Rhomboid_protease_S54"/>
</dbReference>
<keyword evidence="10" id="KW-1185">Reference proteome</keyword>
<feature type="transmembrane region" description="Helical" evidence="7">
    <location>
        <begin position="12"/>
        <end position="35"/>
    </location>
</feature>
<dbReference type="PANTHER" id="PTHR43731:SF14">
    <property type="entry name" value="PRESENILIN-ASSOCIATED RHOMBOID-LIKE PROTEIN, MITOCHONDRIAL"/>
    <property type="match status" value="1"/>
</dbReference>
<dbReference type="RefSeq" id="WP_204658354.1">
    <property type="nucleotide sequence ID" value="NZ_CP056775.1"/>
</dbReference>
<name>A0ABX7IAT1_9BACT</name>
<sequence length="263" mass="30252">MLSITPTVRNLLILNVLFFIVDSYVIDLTGGFALRSFLSPAFMPYQFVTYMFLHGSLGHLFSNMFGLFMFGPLLERMWGPKRFLFFYFFTGIGAGLLFSGIDYFENSRVREAVEIYTQSPSPDALVDFTSKYGRAFHESDFMREFSNQFEENPANSQYIQQSINIVTTYYQSLINTPMVGASGAIFGILMAFGLLFPNTELFLLFVPFPVKAKYFVAFYGLYELYSGIQNAQSDNVAHFAHIGGMLFAYILLRYWNMRKTNFY</sequence>
<feature type="transmembrane region" description="Helical" evidence="7">
    <location>
        <begin position="201"/>
        <end position="221"/>
    </location>
</feature>
<dbReference type="PANTHER" id="PTHR43731">
    <property type="entry name" value="RHOMBOID PROTEASE"/>
    <property type="match status" value="1"/>
</dbReference>
<dbReference type="InterPro" id="IPR035952">
    <property type="entry name" value="Rhomboid-like_sf"/>
</dbReference>
<feature type="transmembrane region" description="Helical" evidence="7">
    <location>
        <begin position="236"/>
        <end position="255"/>
    </location>
</feature>
<dbReference type="Pfam" id="PF01694">
    <property type="entry name" value="Rhomboid"/>
    <property type="match status" value="2"/>
</dbReference>
<feature type="transmembrane region" description="Helical" evidence="7">
    <location>
        <begin position="83"/>
        <end position="101"/>
    </location>
</feature>
<feature type="domain" description="Peptidase S54 rhomboid" evidence="8">
    <location>
        <begin position="168"/>
        <end position="251"/>
    </location>
</feature>
<comment type="subcellular location">
    <subcellularLocation>
        <location evidence="1">Membrane</location>
        <topology evidence="1">Multi-pass membrane protein</topology>
    </subcellularLocation>
</comment>
<evidence type="ECO:0000313" key="10">
    <source>
        <dbReference type="Proteomes" id="UP000612680"/>
    </source>
</evidence>
<dbReference type="Proteomes" id="UP000612680">
    <property type="component" value="Chromosome"/>
</dbReference>
<keyword evidence="6 7" id="KW-0472">Membrane</keyword>
<comment type="similarity">
    <text evidence="2">Belongs to the peptidase S54 family.</text>
</comment>
<keyword evidence="4" id="KW-0378">Hydrolase</keyword>
<proteinExistence type="inferred from homology"/>
<keyword evidence="9" id="KW-0645">Protease</keyword>
<evidence type="ECO:0000256" key="1">
    <source>
        <dbReference type="ARBA" id="ARBA00004141"/>
    </source>
</evidence>
<keyword evidence="5 7" id="KW-1133">Transmembrane helix</keyword>
<protein>
    <submittedName>
        <fullName evidence="9">Rhomboid family intramembrane serine protease</fullName>
    </submittedName>
</protein>
<evidence type="ECO:0000256" key="2">
    <source>
        <dbReference type="ARBA" id="ARBA00009045"/>
    </source>
</evidence>
<dbReference type="EMBL" id="CP056775">
    <property type="protein sequence ID" value="QRR02918.1"/>
    <property type="molecule type" value="Genomic_DNA"/>
</dbReference>
<dbReference type="GO" id="GO:0006508">
    <property type="term" value="P:proteolysis"/>
    <property type="evidence" value="ECO:0007669"/>
    <property type="project" value="UniProtKB-KW"/>
</dbReference>
<evidence type="ECO:0000313" key="9">
    <source>
        <dbReference type="EMBL" id="QRR02918.1"/>
    </source>
</evidence>
<evidence type="ECO:0000256" key="5">
    <source>
        <dbReference type="ARBA" id="ARBA00022989"/>
    </source>
</evidence>
<accession>A0ABX7IAT1</accession>
<evidence type="ECO:0000256" key="6">
    <source>
        <dbReference type="ARBA" id="ARBA00023136"/>
    </source>
</evidence>
<evidence type="ECO:0000256" key="3">
    <source>
        <dbReference type="ARBA" id="ARBA00022692"/>
    </source>
</evidence>
<feature type="domain" description="Peptidase S54 rhomboid" evidence="8">
    <location>
        <begin position="44"/>
        <end position="101"/>
    </location>
</feature>
<evidence type="ECO:0000256" key="7">
    <source>
        <dbReference type="SAM" id="Phobius"/>
    </source>
</evidence>
<keyword evidence="3 7" id="KW-0812">Transmembrane</keyword>
<dbReference type="GO" id="GO:0008233">
    <property type="term" value="F:peptidase activity"/>
    <property type="evidence" value="ECO:0007669"/>
    <property type="project" value="UniProtKB-KW"/>
</dbReference>